<dbReference type="SUPFAM" id="SSF143985">
    <property type="entry name" value="L,D-transpeptidase pre-catalytic domain-like"/>
    <property type="match status" value="1"/>
</dbReference>
<dbReference type="PANTHER" id="PTHR30582">
    <property type="entry name" value="L,D-TRANSPEPTIDASE"/>
    <property type="match status" value="1"/>
</dbReference>
<dbReference type="Proteomes" id="UP000051084">
    <property type="component" value="Unassembled WGS sequence"/>
</dbReference>
<accession>A0A0R1UYW9</accession>
<dbReference type="InterPro" id="IPR005490">
    <property type="entry name" value="LD_TPept_cat_dom"/>
</dbReference>
<evidence type="ECO:0000259" key="7">
    <source>
        <dbReference type="PROSITE" id="PS52029"/>
    </source>
</evidence>
<feature type="active site" description="Proton donor/acceptor" evidence="6">
    <location>
        <position position="399"/>
    </location>
</feature>
<feature type="active site" description="Nucleophile" evidence="6">
    <location>
        <position position="420"/>
    </location>
</feature>
<dbReference type="InterPro" id="IPR038054">
    <property type="entry name" value="LD_TPept-like_central_sf"/>
</dbReference>
<evidence type="ECO:0000256" key="3">
    <source>
        <dbReference type="ARBA" id="ARBA00022960"/>
    </source>
</evidence>
<dbReference type="STRING" id="417373.GCA_001570685_00116"/>
<dbReference type="Gene3D" id="3.10.20.800">
    <property type="match status" value="1"/>
</dbReference>
<dbReference type="UniPathway" id="UPA00219"/>
<comment type="caution">
    <text evidence="8">The sequence shown here is derived from an EMBL/GenBank/DDBJ whole genome shotgun (WGS) entry which is preliminary data.</text>
</comment>
<keyword evidence="2" id="KW-0808">Transferase</keyword>
<sequence>MLLMVMFYHQSTHFNDNVTINQIHVGGMTPSQALDKLQSTTGVTCVYVNQAKVYQGNRQKLGFTKSDQSKVDRVFQQQKTLLPTRAAKNFMIKSSHSSPAQLATMETKLQTYLEQENQHRRKSRDAFVKYEHHEIKIVPEIKGNQFDEQQLMNQLKSQRYNQRIQLHSVYVEPIKADNLQVRRDQKKLTQLMKRDVNYRIQNKTYRLTAQQIISSAEVKKGKYNFDTEIGQRKIRELNKQHATLNKSYRFKTHDGKVITTTKQGTFGWEIDPKKATQSLTKAFVQHRSMLSAQSDIKGAGYNKQGTGYGIIANHGIGKTYAEVSLSQQHAWFYRDGKCVLDTDIVSGTDNRGNKTPRGVWYIMYQHTSSILRGKNDDGSTYASKVQYWSPFTETGCGFHDASWRHDWSKTAYLKGGSHGCINMHPAVAGVAFEYLQKNEPVIIY</sequence>
<dbReference type="GO" id="GO:0005576">
    <property type="term" value="C:extracellular region"/>
    <property type="evidence" value="ECO:0007669"/>
    <property type="project" value="TreeGrafter"/>
</dbReference>
<dbReference type="CDD" id="cd16913">
    <property type="entry name" value="YkuD_like"/>
    <property type="match status" value="1"/>
</dbReference>
<name>A0A0R1UYW9_9LACO</name>
<keyword evidence="5 6" id="KW-0961">Cell wall biogenesis/degradation</keyword>
<evidence type="ECO:0000313" key="8">
    <source>
        <dbReference type="EMBL" id="KRL95083.1"/>
    </source>
</evidence>
<organism evidence="8 9">
    <name type="scientific">Limosilactobacillus equigenerosi DSM 18793 = JCM 14505</name>
    <dbReference type="NCBI Taxonomy" id="1423742"/>
    <lineage>
        <taxon>Bacteria</taxon>
        <taxon>Bacillati</taxon>
        <taxon>Bacillota</taxon>
        <taxon>Bacilli</taxon>
        <taxon>Lactobacillales</taxon>
        <taxon>Lactobacillaceae</taxon>
        <taxon>Limosilactobacillus</taxon>
    </lineage>
</organism>
<evidence type="ECO:0000256" key="5">
    <source>
        <dbReference type="ARBA" id="ARBA00023316"/>
    </source>
</evidence>
<keyword evidence="4 6" id="KW-0573">Peptidoglycan synthesis</keyword>
<dbReference type="Gene3D" id="2.40.440.10">
    <property type="entry name" value="L,D-transpeptidase catalytic domain-like"/>
    <property type="match status" value="1"/>
</dbReference>
<keyword evidence="9" id="KW-1185">Reference proteome</keyword>
<feature type="domain" description="L,D-TPase catalytic" evidence="7">
    <location>
        <begin position="319"/>
        <end position="444"/>
    </location>
</feature>
<dbReference type="GO" id="GO:0008360">
    <property type="term" value="P:regulation of cell shape"/>
    <property type="evidence" value="ECO:0007669"/>
    <property type="project" value="UniProtKB-UniRule"/>
</dbReference>
<dbReference type="GO" id="GO:0071555">
    <property type="term" value="P:cell wall organization"/>
    <property type="evidence" value="ECO:0007669"/>
    <property type="project" value="UniProtKB-UniRule"/>
</dbReference>
<evidence type="ECO:0000313" key="9">
    <source>
        <dbReference type="Proteomes" id="UP000051084"/>
    </source>
</evidence>
<dbReference type="AlphaFoldDB" id="A0A0R1UYW9"/>
<dbReference type="Pfam" id="PF03734">
    <property type="entry name" value="YkuD"/>
    <property type="match status" value="1"/>
</dbReference>
<dbReference type="PROSITE" id="PS52029">
    <property type="entry name" value="LD_TPASE"/>
    <property type="match status" value="1"/>
</dbReference>
<dbReference type="GO" id="GO:0018104">
    <property type="term" value="P:peptidoglycan-protein cross-linking"/>
    <property type="evidence" value="ECO:0007669"/>
    <property type="project" value="TreeGrafter"/>
</dbReference>
<dbReference type="EMBL" id="AZGC01000026">
    <property type="protein sequence ID" value="KRL95083.1"/>
    <property type="molecule type" value="Genomic_DNA"/>
</dbReference>
<comment type="pathway">
    <text evidence="1 6">Cell wall biogenesis; peptidoglycan biosynthesis.</text>
</comment>
<proteinExistence type="predicted"/>
<dbReference type="GO" id="GO:0071972">
    <property type="term" value="F:peptidoglycan L,D-transpeptidase activity"/>
    <property type="evidence" value="ECO:0007669"/>
    <property type="project" value="TreeGrafter"/>
</dbReference>
<dbReference type="InterPro" id="IPR050979">
    <property type="entry name" value="LD-transpeptidase"/>
</dbReference>
<protein>
    <recommendedName>
        <fullName evidence="7">L,D-TPase catalytic domain-containing protein</fullName>
    </recommendedName>
</protein>
<dbReference type="GO" id="GO:0016740">
    <property type="term" value="F:transferase activity"/>
    <property type="evidence" value="ECO:0007669"/>
    <property type="project" value="UniProtKB-KW"/>
</dbReference>
<gene>
    <name evidence="8" type="ORF">FC21_GL001131</name>
</gene>
<reference evidence="8 9" key="1">
    <citation type="journal article" date="2015" name="Genome Announc.">
        <title>Expanding the biotechnology potential of lactobacilli through comparative genomics of 213 strains and associated genera.</title>
        <authorList>
            <person name="Sun Z."/>
            <person name="Harris H.M."/>
            <person name="McCann A."/>
            <person name="Guo C."/>
            <person name="Argimon S."/>
            <person name="Zhang W."/>
            <person name="Yang X."/>
            <person name="Jeffery I.B."/>
            <person name="Cooney J.C."/>
            <person name="Kagawa T.F."/>
            <person name="Liu W."/>
            <person name="Song Y."/>
            <person name="Salvetti E."/>
            <person name="Wrobel A."/>
            <person name="Rasinkangas P."/>
            <person name="Parkhill J."/>
            <person name="Rea M.C."/>
            <person name="O'Sullivan O."/>
            <person name="Ritari J."/>
            <person name="Douillard F.P."/>
            <person name="Paul Ross R."/>
            <person name="Yang R."/>
            <person name="Briner A.E."/>
            <person name="Felis G.E."/>
            <person name="de Vos W.M."/>
            <person name="Barrangou R."/>
            <person name="Klaenhammer T.R."/>
            <person name="Caufield P.W."/>
            <person name="Cui Y."/>
            <person name="Zhang H."/>
            <person name="O'Toole P.W."/>
        </authorList>
    </citation>
    <scope>NUCLEOTIDE SEQUENCE [LARGE SCALE GENOMIC DNA]</scope>
    <source>
        <strain evidence="8 9">DSM 18793</strain>
    </source>
</reference>
<dbReference type="SUPFAM" id="SSF141523">
    <property type="entry name" value="L,D-transpeptidase catalytic domain-like"/>
    <property type="match status" value="1"/>
</dbReference>
<evidence type="ECO:0000256" key="2">
    <source>
        <dbReference type="ARBA" id="ARBA00022679"/>
    </source>
</evidence>
<keyword evidence="3 6" id="KW-0133">Cell shape</keyword>
<evidence type="ECO:0000256" key="1">
    <source>
        <dbReference type="ARBA" id="ARBA00004752"/>
    </source>
</evidence>
<dbReference type="InterPro" id="IPR038063">
    <property type="entry name" value="Transpep_catalytic_dom"/>
</dbReference>
<evidence type="ECO:0000256" key="4">
    <source>
        <dbReference type="ARBA" id="ARBA00022984"/>
    </source>
</evidence>
<evidence type="ECO:0000256" key="6">
    <source>
        <dbReference type="PROSITE-ProRule" id="PRU01373"/>
    </source>
</evidence>
<dbReference type="PATRIC" id="fig|1423742.4.peg.1174"/>
<dbReference type="PANTHER" id="PTHR30582:SF33">
    <property type="entry name" value="EXPORTED PROTEIN"/>
    <property type="match status" value="1"/>
</dbReference>